<accession>A0A064CTH3</accession>
<protein>
    <submittedName>
        <fullName evidence="2">Uncharacterized protein</fullName>
    </submittedName>
</protein>
<organism evidence="2 3">
    <name type="scientific">Mycolicibacterium aromaticivorans JS19b1 = JCM 16368</name>
    <dbReference type="NCBI Taxonomy" id="1440774"/>
    <lineage>
        <taxon>Bacteria</taxon>
        <taxon>Bacillati</taxon>
        <taxon>Actinomycetota</taxon>
        <taxon>Actinomycetes</taxon>
        <taxon>Mycobacteriales</taxon>
        <taxon>Mycobacteriaceae</taxon>
        <taxon>Mycolicibacterium</taxon>
    </lineage>
</organism>
<sequence length="99" mass="9897">MAMRHTLNSMNTITGITKLAAYGALLGGISAAALGIGTGLAQADSTVTASGTHQLQSYDRGDQEVVPRDHPIPIHGDDSGAGAGHLPGAAHTSTAHTGK</sequence>
<keyword evidence="3" id="KW-1185">Reference proteome</keyword>
<proteinExistence type="predicted"/>
<feature type="compositionally biased region" description="Basic and acidic residues" evidence="1">
    <location>
        <begin position="59"/>
        <end position="78"/>
    </location>
</feature>
<dbReference type="STRING" id="1440774.Y900_024595"/>
<evidence type="ECO:0000256" key="1">
    <source>
        <dbReference type="SAM" id="MobiDB-lite"/>
    </source>
</evidence>
<comment type="caution">
    <text evidence="2">The sequence shown here is derived from an EMBL/GenBank/DDBJ whole genome shotgun (WGS) entry which is preliminary data.</text>
</comment>
<evidence type="ECO:0000313" key="2">
    <source>
        <dbReference type="EMBL" id="KDF02019.1"/>
    </source>
</evidence>
<name>A0A064CTH3_9MYCO</name>
<dbReference type="EMBL" id="JALN02000001">
    <property type="protein sequence ID" value="KDF02019.1"/>
    <property type="molecule type" value="Genomic_DNA"/>
</dbReference>
<reference evidence="2" key="1">
    <citation type="submission" date="2014-05" db="EMBL/GenBank/DDBJ databases">
        <title>Genome sequence of Mycobacterium aromaticivorans strain JS19b1T (= DSM 45407T).</title>
        <authorList>
            <person name="Kwak Y."/>
            <person name="Park G.-S."/>
            <person name="Li Q.X."/>
            <person name="Lee S.-E."/>
            <person name="Shin J.-H."/>
        </authorList>
    </citation>
    <scope>NUCLEOTIDE SEQUENCE [LARGE SCALE GENOMIC DNA]</scope>
    <source>
        <strain evidence="2">JS19b1</strain>
    </source>
</reference>
<gene>
    <name evidence="2" type="ORF">Y900_024595</name>
</gene>
<feature type="region of interest" description="Disordered" evidence="1">
    <location>
        <begin position="51"/>
        <end position="99"/>
    </location>
</feature>
<dbReference type="AlphaFoldDB" id="A0A064CTH3"/>
<evidence type="ECO:0000313" key="3">
    <source>
        <dbReference type="Proteomes" id="UP000022835"/>
    </source>
</evidence>
<dbReference type="Proteomes" id="UP000022835">
    <property type="component" value="Unassembled WGS sequence"/>
</dbReference>